<dbReference type="Pfam" id="PF00728">
    <property type="entry name" value="Glyco_hydro_20"/>
    <property type="match status" value="1"/>
</dbReference>
<evidence type="ECO:0000256" key="2">
    <source>
        <dbReference type="ARBA" id="ARBA00006285"/>
    </source>
</evidence>
<name>A0AAE1TPL1_9EUCA</name>
<dbReference type="GO" id="GO:0016231">
    <property type="term" value="F:beta-N-acetylglucosaminidase activity"/>
    <property type="evidence" value="ECO:0007669"/>
    <property type="project" value="TreeGrafter"/>
</dbReference>
<dbReference type="Pfam" id="PF14845">
    <property type="entry name" value="Glycohydro_20b2"/>
    <property type="match status" value="1"/>
</dbReference>
<sequence>MKSYGCCGVDMSMVMMKGVDMSGVVLVLKGVCGEDEGVGVDMSVVLVLSGVCDGVVMSIVLVLTGVKMKVLVLTTLAVTVAATQNFYRLPTPYSYNCRESRCIKTDRTQVREYRSLETCQLTCGEYGSLWPQPTGNVQMASETVRFVPRNLRVTKKATSSAKVQEMLEEAERMFHRNLHYVHPEYPQEYKKPLASGKPVRISESEHRFRKQQQREQVQQVGQQEQHLNQQQQLNHQQQNHQQVHIDNESYRNYDMSEEFVRVSPFLRQSSRSSQVENQKVDVEVTVTSPDDKLHLDTDESYNMVVQTVDDTTTVTILATTYYGARHAFESLGQLIAYDEDHTSLQIVRDVKINDAPKFRFRGLMLDTGRNFYPKEDLMRMLDAMSQNKMKNFHWHISDSASFPMYSNRRPEMAYYGAYSPRKIYYPEDITEIVRYAKLRGIQVIPELDAPAHAAAGWGWGEKEGKGKLVLCTEKGQPWFEVGKEPPSGQLNPVNPELYPILGELYQDMIEFFDPDMFHMGGDDVSFRCWQNANEIKEYLAANNREANSREYFELWNTFQSNAYAKLNEAAGQGRKITPIIHSSSFAVNYLDKDAYVIQLNEFANETSIADYVNKGFKIIFSNQDQWRLDCSANSWLGDKAESCARELPTWEHFYKNSPMDMLFNMGISNTRSGQSQTGVDLNTLVLGGEATLWSSDTDNNGFQQKAMPRVSALAERLWTDPILPVQGIDTAQKRINIQRQRMVQYGVRADPIQPEFCLQDESACYNREYFHAKSATHQQQAAPAQ</sequence>
<evidence type="ECO:0000256" key="8">
    <source>
        <dbReference type="SAM" id="MobiDB-lite"/>
    </source>
</evidence>
<dbReference type="EMBL" id="JAWZYT010005336">
    <property type="protein sequence ID" value="KAK4290899.1"/>
    <property type="molecule type" value="Genomic_DNA"/>
</dbReference>
<evidence type="ECO:0000256" key="7">
    <source>
        <dbReference type="ARBA" id="ARBA00023295"/>
    </source>
</evidence>
<gene>
    <name evidence="12" type="ORF">Pmani_036246</name>
</gene>
<evidence type="ECO:0000313" key="12">
    <source>
        <dbReference type="EMBL" id="KAK4290899.1"/>
    </source>
</evidence>
<dbReference type="SUPFAM" id="SSF55545">
    <property type="entry name" value="beta-N-acetylhexosaminidase-like domain"/>
    <property type="match status" value="1"/>
</dbReference>
<keyword evidence="6" id="KW-0325">Glycoprotein</keyword>
<dbReference type="GO" id="GO:0005975">
    <property type="term" value="P:carbohydrate metabolic process"/>
    <property type="evidence" value="ECO:0007669"/>
    <property type="project" value="InterPro"/>
</dbReference>
<dbReference type="FunFam" id="3.20.20.80:FF:000063">
    <property type="entry name" value="Beta-hexosaminidase"/>
    <property type="match status" value="1"/>
</dbReference>
<dbReference type="InterPro" id="IPR025705">
    <property type="entry name" value="Beta_hexosaminidase_sua/sub"/>
</dbReference>
<dbReference type="EC" id="3.2.1.52" evidence="3"/>
<dbReference type="GO" id="GO:0030203">
    <property type="term" value="P:glycosaminoglycan metabolic process"/>
    <property type="evidence" value="ECO:0007669"/>
    <property type="project" value="TreeGrafter"/>
</dbReference>
<dbReference type="InterPro" id="IPR029018">
    <property type="entry name" value="Hex-like_dom2"/>
</dbReference>
<evidence type="ECO:0000256" key="1">
    <source>
        <dbReference type="ARBA" id="ARBA00001231"/>
    </source>
</evidence>
<proteinExistence type="inferred from homology"/>
<reference evidence="12" key="1">
    <citation type="submission" date="2023-11" db="EMBL/GenBank/DDBJ databases">
        <title>Genome assemblies of two species of porcelain crab, Petrolisthes cinctipes and Petrolisthes manimaculis (Anomura: Porcellanidae).</title>
        <authorList>
            <person name="Angst P."/>
        </authorList>
    </citation>
    <scope>NUCLEOTIDE SEQUENCE</scope>
    <source>
        <strain evidence="12">PB745_02</strain>
        <tissue evidence="12">Gill</tissue>
    </source>
</reference>
<protein>
    <recommendedName>
        <fullName evidence="3">beta-N-acetylhexosaminidase</fullName>
        <ecNumber evidence="3">3.2.1.52</ecNumber>
    </recommendedName>
</protein>
<evidence type="ECO:0000259" key="10">
    <source>
        <dbReference type="Pfam" id="PF00728"/>
    </source>
</evidence>
<accession>A0AAE1TPL1</accession>
<evidence type="ECO:0000256" key="4">
    <source>
        <dbReference type="ARBA" id="ARBA00022729"/>
    </source>
</evidence>
<dbReference type="AlphaFoldDB" id="A0AAE1TPL1"/>
<feature type="region of interest" description="Disordered" evidence="8">
    <location>
        <begin position="217"/>
        <end position="243"/>
    </location>
</feature>
<keyword evidence="4" id="KW-0732">Signal</keyword>
<organism evidence="12 13">
    <name type="scientific">Petrolisthes manimaculis</name>
    <dbReference type="NCBI Taxonomy" id="1843537"/>
    <lineage>
        <taxon>Eukaryota</taxon>
        <taxon>Metazoa</taxon>
        <taxon>Ecdysozoa</taxon>
        <taxon>Arthropoda</taxon>
        <taxon>Crustacea</taxon>
        <taxon>Multicrustacea</taxon>
        <taxon>Malacostraca</taxon>
        <taxon>Eumalacostraca</taxon>
        <taxon>Eucarida</taxon>
        <taxon>Decapoda</taxon>
        <taxon>Pleocyemata</taxon>
        <taxon>Anomura</taxon>
        <taxon>Galatheoidea</taxon>
        <taxon>Porcellanidae</taxon>
        <taxon>Petrolisthes</taxon>
    </lineage>
</organism>
<evidence type="ECO:0000256" key="5">
    <source>
        <dbReference type="ARBA" id="ARBA00022801"/>
    </source>
</evidence>
<dbReference type="InterPro" id="IPR015883">
    <property type="entry name" value="Glyco_hydro_20_cat"/>
</dbReference>
<feature type="domain" description="Glycoside hydrolase family 20 catalytic" evidence="10">
    <location>
        <begin position="358"/>
        <end position="720"/>
    </location>
</feature>
<dbReference type="Gene3D" id="3.30.379.10">
    <property type="entry name" value="Chitobiase/beta-hexosaminidase domain 2-like"/>
    <property type="match status" value="1"/>
</dbReference>
<dbReference type="PANTHER" id="PTHR22600">
    <property type="entry name" value="BETA-HEXOSAMINIDASE"/>
    <property type="match status" value="1"/>
</dbReference>
<comment type="caution">
    <text evidence="12">The sequence shown here is derived from an EMBL/GenBank/DDBJ whole genome shotgun (WGS) entry which is preliminary data.</text>
</comment>
<feature type="domain" description="Beta-hexosaminidase eukaryotic type N-terminal" evidence="11">
    <location>
        <begin position="129"/>
        <end position="334"/>
    </location>
</feature>
<evidence type="ECO:0000256" key="3">
    <source>
        <dbReference type="ARBA" id="ARBA00012663"/>
    </source>
</evidence>
<keyword evidence="7" id="KW-0326">Glycosidase</keyword>
<dbReference type="SUPFAM" id="SSF51445">
    <property type="entry name" value="(Trans)glycosidases"/>
    <property type="match status" value="1"/>
</dbReference>
<keyword evidence="9" id="KW-1133">Transmembrane helix</keyword>
<evidence type="ECO:0000313" key="13">
    <source>
        <dbReference type="Proteomes" id="UP001292094"/>
    </source>
</evidence>
<dbReference type="InterPro" id="IPR017853">
    <property type="entry name" value="GH"/>
</dbReference>
<keyword evidence="13" id="KW-1185">Reference proteome</keyword>
<dbReference type="GO" id="GO:0005886">
    <property type="term" value="C:plasma membrane"/>
    <property type="evidence" value="ECO:0007669"/>
    <property type="project" value="TreeGrafter"/>
</dbReference>
<feature type="compositionally biased region" description="Low complexity" evidence="8">
    <location>
        <begin position="217"/>
        <end position="242"/>
    </location>
</feature>
<dbReference type="Gene3D" id="3.20.20.80">
    <property type="entry name" value="Glycosidases"/>
    <property type="match status" value="1"/>
</dbReference>
<feature type="transmembrane region" description="Helical" evidence="9">
    <location>
        <begin position="43"/>
        <end position="63"/>
    </location>
</feature>
<dbReference type="Proteomes" id="UP001292094">
    <property type="component" value="Unassembled WGS sequence"/>
</dbReference>
<dbReference type="PANTHER" id="PTHR22600:SF26">
    <property type="entry name" value="BETA-N-ACETYLHEXOSAMINIDASE"/>
    <property type="match status" value="1"/>
</dbReference>
<keyword evidence="9" id="KW-0812">Transmembrane</keyword>
<evidence type="ECO:0000256" key="9">
    <source>
        <dbReference type="SAM" id="Phobius"/>
    </source>
</evidence>
<comment type="similarity">
    <text evidence="2">Belongs to the glycosyl hydrolase 20 family.</text>
</comment>
<dbReference type="PRINTS" id="PR00738">
    <property type="entry name" value="GLHYDRLASE20"/>
</dbReference>
<comment type="catalytic activity">
    <reaction evidence="1">
        <text>Hydrolysis of terminal non-reducing N-acetyl-D-hexosamine residues in N-acetyl-beta-D-hexosaminides.</text>
        <dbReference type="EC" id="3.2.1.52"/>
    </reaction>
</comment>
<keyword evidence="5" id="KW-0378">Hydrolase</keyword>
<dbReference type="InterPro" id="IPR029019">
    <property type="entry name" value="HEX_eukaryotic_N"/>
</dbReference>
<evidence type="ECO:0000256" key="6">
    <source>
        <dbReference type="ARBA" id="ARBA00023180"/>
    </source>
</evidence>
<evidence type="ECO:0000259" key="11">
    <source>
        <dbReference type="Pfam" id="PF14845"/>
    </source>
</evidence>
<keyword evidence="9" id="KW-0472">Membrane</keyword>